<dbReference type="Proteomes" id="UP000050465">
    <property type="component" value="Unassembled WGS sequence"/>
</dbReference>
<accession>A0A0P7YVF4</accession>
<name>A0A0P7YVF4_9CYAN</name>
<dbReference type="STRING" id="1666911.HLUCCA11_13930"/>
<evidence type="ECO:0000313" key="2">
    <source>
        <dbReference type="Proteomes" id="UP000050465"/>
    </source>
</evidence>
<evidence type="ECO:0000313" key="1">
    <source>
        <dbReference type="EMBL" id="KPQ34608.1"/>
    </source>
</evidence>
<dbReference type="AlphaFoldDB" id="A0A0P7YVF4"/>
<dbReference type="PATRIC" id="fig|1666911.3.peg.31"/>
<dbReference type="EMBL" id="LJZR01000018">
    <property type="protein sequence ID" value="KPQ34608.1"/>
    <property type="molecule type" value="Genomic_DNA"/>
</dbReference>
<protein>
    <submittedName>
        <fullName evidence="1">Uncharacterized protein</fullName>
    </submittedName>
</protein>
<reference evidence="1 2" key="1">
    <citation type="submission" date="2015-09" db="EMBL/GenBank/DDBJ databases">
        <title>Identification and resolution of microdiversity through metagenomic sequencing of parallel consortia.</title>
        <authorList>
            <person name="Nelson W.C."/>
            <person name="Romine M.F."/>
            <person name="Lindemann S.R."/>
        </authorList>
    </citation>
    <scope>NUCLEOTIDE SEQUENCE [LARGE SCALE GENOMIC DNA]</scope>
    <source>
        <strain evidence="1">Ana</strain>
    </source>
</reference>
<organism evidence="1 2">
    <name type="scientific">Phormidesmis priestleyi Ana</name>
    <dbReference type="NCBI Taxonomy" id="1666911"/>
    <lineage>
        <taxon>Bacteria</taxon>
        <taxon>Bacillati</taxon>
        <taxon>Cyanobacteriota</taxon>
        <taxon>Cyanophyceae</taxon>
        <taxon>Leptolyngbyales</taxon>
        <taxon>Leptolyngbyaceae</taxon>
        <taxon>Phormidesmis</taxon>
    </lineage>
</organism>
<gene>
    <name evidence="1" type="ORF">HLUCCA11_13930</name>
</gene>
<proteinExistence type="predicted"/>
<comment type="caution">
    <text evidence="1">The sequence shown here is derived from an EMBL/GenBank/DDBJ whole genome shotgun (WGS) entry which is preliminary data.</text>
</comment>
<sequence length="181" mass="19871">MSRRYSRIRQAGQLNLALTNYIQYLTEPRERNVGSRGAQAPRKSVYVTPFGFDLATGEVARATNGVDDYTALATQINASGTGGAVTDTLGSNSIATVGQFSPARVVWFRNNTRTTQVVRSEVTNLQYLKYNGDRSSCAFGRDAADDNQYDAFDAIKAEILDANASLATNRVSLTRERYSYS</sequence>